<name>A0A3S5FDN5_9PLAT</name>
<comment type="caution">
    <text evidence="2">The sequence shown here is derived from an EMBL/GenBank/DDBJ whole genome shotgun (WGS) entry which is preliminary data.</text>
</comment>
<accession>A0A3S5FDN5</accession>
<feature type="non-terminal residue" evidence="2">
    <location>
        <position position="1"/>
    </location>
</feature>
<feature type="transmembrane region" description="Helical" evidence="1">
    <location>
        <begin position="172"/>
        <end position="191"/>
    </location>
</feature>
<keyword evidence="1" id="KW-0812">Transmembrane</keyword>
<gene>
    <name evidence="2" type="ORF">PXEA_LOCUS13404</name>
</gene>
<proteinExistence type="predicted"/>
<dbReference type="Proteomes" id="UP000784294">
    <property type="component" value="Unassembled WGS sequence"/>
</dbReference>
<evidence type="ECO:0000256" key="1">
    <source>
        <dbReference type="SAM" id="Phobius"/>
    </source>
</evidence>
<keyword evidence="3" id="KW-1185">Reference proteome</keyword>
<evidence type="ECO:0000313" key="2">
    <source>
        <dbReference type="EMBL" id="VEL19964.1"/>
    </source>
</evidence>
<dbReference type="EMBL" id="CAAALY010044078">
    <property type="protein sequence ID" value="VEL19964.1"/>
    <property type="molecule type" value="Genomic_DNA"/>
</dbReference>
<keyword evidence="1" id="KW-0472">Membrane</keyword>
<dbReference type="AlphaFoldDB" id="A0A3S5FDN5"/>
<keyword evidence="1" id="KW-1133">Transmembrane helix</keyword>
<reference evidence="2" key="1">
    <citation type="submission" date="2018-11" db="EMBL/GenBank/DDBJ databases">
        <authorList>
            <consortium name="Pathogen Informatics"/>
        </authorList>
    </citation>
    <scope>NUCLEOTIDE SEQUENCE</scope>
</reference>
<protein>
    <submittedName>
        <fullName evidence="2">Uncharacterized protein</fullName>
    </submittedName>
</protein>
<sequence>DRPNLLARISGLRQLFEPIFAPRSSFPTEIVSSMRPCPAPVIRASRSYSSLPQSSGRLGLISWDIKWICRIARELFGLSDWFAYSKLSFPSIHSKPFEDLVTSPLASDTVIHHEGPLLFEPGAVAWLSDPDAGRPSFLDTLDNFTAGDDTFTAWMHQLMDLKLVKGTFIKDFVHFLLSIMLSAIYIISLLGRLSFCMKVHEEEILRSISPEENGSIPLYCSRLAFIRSSG</sequence>
<evidence type="ECO:0000313" key="3">
    <source>
        <dbReference type="Proteomes" id="UP000784294"/>
    </source>
</evidence>
<organism evidence="2 3">
    <name type="scientific">Protopolystoma xenopodis</name>
    <dbReference type="NCBI Taxonomy" id="117903"/>
    <lineage>
        <taxon>Eukaryota</taxon>
        <taxon>Metazoa</taxon>
        <taxon>Spiralia</taxon>
        <taxon>Lophotrochozoa</taxon>
        <taxon>Platyhelminthes</taxon>
        <taxon>Monogenea</taxon>
        <taxon>Polyopisthocotylea</taxon>
        <taxon>Polystomatidea</taxon>
        <taxon>Polystomatidae</taxon>
        <taxon>Protopolystoma</taxon>
    </lineage>
</organism>